<dbReference type="PROSITE" id="PS00688">
    <property type="entry name" value="SIGMA54_INTERACT_3"/>
    <property type="match status" value="1"/>
</dbReference>
<dbReference type="InterPro" id="IPR058031">
    <property type="entry name" value="AAA_lid_NorR"/>
</dbReference>
<organism evidence="8 9">
    <name type="scientific">Geobacter metallireducens (strain ATCC 53774 / DSM 7210 / GS-15)</name>
    <dbReference type="NCBI Taxonomy" id="269799"/>
    <lineage>
        <taxon>Bacteria</taxon>
        <taxon>Pseudomonadati</taxon>
        <taxon>Thermodesulfobacteriota</taxon>
        <taxon>Desulfuromonadia</taxon>
        <taxon>Geobacterales</taxon>
        <taxon>Geobacteraceae</taxon>
        <taxon>Geobacter</taxon>
    </lineage>
</organism>
<dbReference type="Gene3D" id="1.10.10.60">
    <property type="entry name" value="Homeodomain-like"/>
    <property type="match status" value="1"/>
</dbReference>
<dbReference type="CDD" id="cd00009">
    <property type="entry name" value="AAA"/>
    <property type="match status" value="1"/>
</dbReference>
<evidence type="ECO:0000256" key="3">
    <source>
        <dbReference type="ARBA" id="ARBA00023015"/>
    </source>
</evidence>
<keyword evidence="3" id="KW-0805">Transcription regulation</keyword>
<dbReference type="InterPro" id="IPR003593">
    <property type="entry name" value="AAA+_ATPase"/>
</dbReference>
<keyword evidence="5" id="KW-0804">Transcription</keyword>
<protein>
    <submittedName>
        <fullName evidence="8">Sigma-54-dependent sensor transcriptional regulator, PAS domain-containing</fullName>
    </submittedName>
</protein>
<dbReference type="SMART" id="SM00091">
    <property type="entry name" value="PAS"/>
    <property type="match status" value="2"/>
</dbReference>
<dbReference type="InterPro" id="IPR000014">
    <property type="entry name" value="PAS"/>
</dbReference>
<dbReference type="Gene3D" id="3.30.450.20">
    <property type="entry name" value="PAS domain"/>
    <property type="match status" value="2"/>
</dbReference>
<dbReference type="STRING" id="269799.Gmet_3285"/>
<dbReference type="Pfam" id="PF13426">
    <property type="entry name" value="PAS_9"/>
    <property type="match status" value="1"/>
</dbReference>
<evidence type="ECO:0000259" key="6">
    <source>
        <dbReference type="PROSITE" id="PS50045"/>
    </source>
</evidence>
<evidence type="ECO:0000256" key="4">
    <source>
        <dbReference type="ARBA" id="ARBA00023125"/>
    </source>
</evidence>
<dbReference type="CDD" id="cd00130">
    <property type="entry name" value="PAS"/>
    <property type="match status" value="1"/>
</dbReference>
<dbReference type="KEGG" id="gme:Gmet_3285"/>
<dbReference type="FunFam" id="3.40.50.300:FF:000006">
    <property type="entry name" value="DNA-binding transcriptional regulator NtrC"/>
    <property type="match status" value="1"/>
</dbReference>
<dbReference type="PROSITE" id="PS50112">
    <property type="entry name" value="PAS"/>
    <property type="match status" value="1"/>
</dbReference>
<evidence type="ECO:0000256" key="5">
    <source>
        <dbReference type="ARBA" id="ARBA00023163"/>
    </source>
</evidence>
<dbReference type="Pfam" id="PF02954">
    <property type="entry name" value="HTH_8"/>
    <property type="match status" value="1"/>
</dbReference>
<dbReference type="SUPFAM" id="SSF55785">
    <property type="entry name" value="PYP-like sensor domain (PAS domain)"/>
    <property type="match status" value="1"/>
</dbReference>
<dbReference type="InterPro" id="IPR002078">
    <property type="entry name" value="Sigma_54_int"/>
</dbReference>
<dbReference type="HOGENOM" id="CLU_000445_8_1_7"/>
<dbReference type="GO" id="GO:0005524">
    <property type="term" value="F:ATP binding"/>
    <property type="evidence" value="ECO:0007669"/>
    <property type="project" value="UniProtKB-KW"/>
</dbReference>
<dbReference type="PANTHER" id="PTHR32071:SF99">
    <property type="entry name" value="TRANSCRIPTIONAL REGULATORY PROTEIN"/>
    <property type="match status" value="1"/>
</dbReference>
<dbReference type="PANTHER" id="PTHR32071">
    <property type="entry name" value="TRANSCRIPTIONAL REGULATORY PROTEIN"/>
    <property type="match status" value="1"/>
</dbReference>
<dbReference type="Gene3D" id="1.10.8.60">
    <property type="match status" value="1"/>
</dbReference>
<dbReference type="PROSITE" id="PS00676">
    <property type="entry name" value="SIGMA54_INTERACT_2"/>
    <property type="match status" value="1"/>
</dbReference>
<keyword evidence="1" id="KW-0547">Nucleotide-binding</keyword>
<dbReference type="InterPro" id="IPR025944">
    <property type="entry name" value="Sigma_54_int_dom_CS"/>
</dbReference>
<dbReference type="GO" id="GO:0006355">
    <property type="term" value="P:regulation of DNA-templated transcription"/>
    <property type="evidence" value="ECO:0007669"/>
    <property type="project" value="InterPro"/>
</dbReference>
<proteinExistence type="predicted"/>
<evidence type="ECO:0000259" key="7">
    <source>
        <dbReference type="PROSITE" id="PS50112"/>
    </source>
</evidence>
<dbReference type="InterPro" id="IPR009057">
    <property type="entry name" value="Homeodomain-like_sf"/>
</dbReference>
<dbReference type="InterPro" id="IPR027417">
    <property type="entry name" value="P-loop_NTPase"/>
</dbReference>
<dbReference type="AlphaFoldDB" id="Q39QH6"/>
<gene>
    <name evidence="8" type="ordered locus">Gmet_3285</name>
</gene>
<feature type="domain" description="Sigma-54 factor interaction" evidence="6">
    <location>
        <begin position="281"/>
        <end position="511"/>
    </location>
</feature>
<dbReference type="InterPro" id="IPR025943">
    <property type="entry name" value="Sigma_54_int_dom_ATP-bd_2"/>
</dbReference>
<dbReference type="PROSITE" id="PS50045">
    <property type="entry name" value="SIGMA54_INTERACT_4"/>
    <property type="match status" value="1"/>
</dbReference>
<keyword evidence="4" id="KW-0238">DNA-binding</keyword>
<evidence type="ECO:0000256" key="1">
    <source>
        <dbReference type="ARBA" id="ARBA00022741"/>
    </source>
</evidence>
<evidence type="ECO:0000313" key="8">
    <source>
        <dbReference type="EMBL" id="ABB33498.1"/>
    </source>
</evidence>
<dbReference type="EMBL" id="CP000148">
    <property type="protein sequence ID" value="ABB33498.1"/>
    <property type="molecule type" value="Genomic_DNA"/>
</dbReference>
<evidence type="ECO:0000256" key="2">
    <source>
        <dbReference type="ARBA" id="ARBA00022840"/>
    </source>
</evidence>
<keyword evidence="9" id="KW-1185">Reference proteome</keyword>
<evidence type="ECO:0000313" key="9">
    <source>
        <dbReference type="Proteomes" id="UP000007073"/>
    </source>
</evidence>
<dbReference type="InterPro" id="IPR035965">
    <property type="entry name" value="PAS-like_dom_sf"/>
</dbReference>
<dbReference type="PRINTS" id="PR01590">
    <property type="entry name" value="HTHFIS"/>
</dbReference>
<dbReference type="Gene3D" id="3.40.50.300">
    <property type="entry name" value="P-loop containing nucleotide triphosphate hydrolases"/>
    <property type="match status" value="1"/>
</dbReference>
<reference evidence="8 9" key="2">
    <citation type="journal article" date="2009" name="BMC Microbiol.">
        <title>The genome sequence of Geobacter metallireducens: features of metabolism, physiology and regulation common and dissimilar to Geobacter sulfurreducens.</title>
        <authorList>
            <person name="Aklujkar M."/>
            <person name="Krushkal J."/>
            <person name="DiBartolo G."/>
            <person name="Lapidus A."/>
            <person name="Land M.L."/>
            <person name="Lovley D.R."/>
        </authorList>
    </citation>
    <scope>NUCLEOTIDE SEQUENCE [LARGE SCALE GENOMIC DNA]</scope>
    <source>
        <strain evidence="9">ATCC 53774 / DSM 7210 / GS-15</strain>
    </source>
</reference>
<dbReference type="SUPFAM" id="SSF52540">
    <property type="entry name" value="P-loop containing nucleoside triphosphate hydrolases"/>
    <property type="match status" value="1"/>
</dbReference>
<dbReference type="eggNOG" id="COG3290">
    <property type="taxonomic scope" value="Bacteria"/>
</dbReference>
<dbReference type="SUPFAM" id="SSF46689">
    <property type="entry name" value="Homeodomain-like"/>
    <property type="match status" value="1"/>
</dbReference>
<dbReference type="Pfam" id="PF25601">
    <property type="entry name" value="AAA_lid_14"/>
    <property type="match status" value="1"/>
</dbReference>
<dbReference type="InterPro" id="IPR002197">
    <property type="entry name" value="HTH_Fis"/>
</dbReference>
<sequence>MQAGEPRNGKQVVMDQEEIMERNGASENMHKKAGEAGIIRLDAELGIVSLDETSGSLIGSPPESLLGRRIDGIVDLANLGKLMHNGISFSNQVIVAGDRRLACDYVPIVEDDRIVGGVLTVLGVLPKETDGSSDDLKELLRSAGAFMDLDYHGIIILDRNGTVVMVNQSFAEVLDATPQTMIGKHVHQAYHNSQPSRMPVVMETGKPEISSHYMNGKEVFASRYPLIKQGKVIGCVGKILFKDVREISLLANRLQSAREKKTPARAIAEKGSLFKYDIDSIVGQSAKIAELKETLLRVAPKNSNVLLRGESGTGKELCAHAIHAASTRRYAPFVKVNCAAIPDHLLESELFGYADGAFTGAKKGGQVGKFELADTGTIFLDEIGDMPLAMQAKLLRVLQERELVPLGSTVPKVVDVRVVAATNSNLEQLVSEGKFREDLYYRLNVVALTIPALKDRMEDIYIITKNFIDHFNAEFGLSVQGIDSEAWEVLKHHNWPGNIRELRNVLESAFNAVSGPLITKENLPIRLAQLCPHSTLPHEFAPGEDLESYIRQHLGKKNISDMMDDLERVILEKALEICNGNKLHAAQLLGISRPGLYKKLQKYPSLEKT</sequence>
<keyword evidence="2" id="KW-0067">ATP-binding</keyword>
<feature type="domain" description="PAS" evidence="7">
    <location>
        <begin position="154"/>
        <end position="191"/>
    </location>
</feature>
<dbReference type="SMART" id="SM00382">
    <property type="entry name" value="AAA"/>
    <property type="match status" value="1"/>
</dbReference>
<name>Q39QH6_GEOMG</name>
<dbReference type="eggNOG" id="COG3829">
    <property type="taxonomic scope" value="Bacteria"/>
</dbReference>
<dbReference type="Proteomes" id="UP000007073">
    <property type="component" value="Chromosome"/>
</dbReference>
<dbReference type="Pfam" id="PF00158">
    <property type="entry name" value="Sigma54_activat"/>
    <property type="match status" value="1"/>
</dbReference>
<dbReference type="GO" id="GO:0043565">
    <property type="term" value="F:sequence-specific DNA binding"/>
    <property type="evidence" value="ECO:0007669"/>
    <property type="project" value="InterPro"/>
</dbReference>
<reference evidence="8 9" key="1">
    <citation type="submission" date="2005-10" db="EMBL/GenBank/DDBJ databases">
        <title>Complete sequence of Geobacter metallireducens GS-15.</title>
        <authorList>
            <consortium name="US DOE Joint Genome Institute"/>
            <person name="Copeland A."/>
            <person name="Lucas S."/>
            <person name="Lapidus A."/>
            <person name="Barry K."/>
            <person name="Detter J.C."/>
            <person name="Glavina T."/>
            <person name="Hammon N."/>
            <person name="Israni S."/>
            <person name="Pitluck S."/>
            <person name="Di Bartolo G."/>
            <person name="Chain P."/>
            <person name="Schmutz J."/>
            <person name="Larimer F."/>
            <person name="Land M."/>
            <person name="Kyrpides N."/>
            <person name="Ivanova N."/>
            <person name="Richardson P."/>
        </authorList>
    </citation>
    <scope>NUCLEOTIDE SEQUENCE [LARGE SCALE GENOMIC DNA]</scope>
    <source>
        <strain evidence="9">ATCC 53774 / DSM 7210 / GS-15</strain>
    </source>
</reference>
<accession>Q39QH6</accession>